<protein>
    <submittedName>
        <fullName evidence="2">Uncharacterized protein</fullName>
    </submittedName>
</protein>
<evidence type="ECO:0000256" key="1">
    <source>
        <dbReference type="SAM" id="MobiDB-lite"/>
    </source>
</evidence>
<accession>A0AAD4ZNI9</accession>
<dbReference type="Proteomes" id="UP001054821">
    <property type="component" value="Chromosome 1"/>
</dbReference>
<proteinExistence type="predicted"/>
<comment type="caution">
    <text evidence="2">The sequence shown here is derived from an EMBL/GenBank/DDBJ whole genome shotgun (WGS) entry which is preliminary data.</text>
</comment>
<evidence type="ECO:0000313" key="3">
    <source>
        <dbReference type="Proteomes" id="UP001054821"/>
    </source>
</evidence>
<evidence type="ECO:0000313" key="2">
    <source>
        <dbReference type="EMBL" id="KAI5351340.1"/>
    </source>
</evidence>
<name>A0AAD4ZNI9_PRUDU</name>
<dbReference type="AlphaFoldDB" id="A0AAD4ZNI9"/>
<feature type="region of interest" description="Disordered" evidence="1">
    <location>
        <begin position="69"/>
        <end position="114"/>
    </location>
</feature>
<keyword evidence="3" id="KW-1185">Reference proteome</keyword>
<organism evidence="2 3">
    <name type="scientific">Prunus dulcis</name>
    <name type="common">Almond</name>
    <name type="synonym">Amygdalus dulcis</name>
    <dbReference type="NCBI Taxonomy" id="3755"/>
    <lineage>
        <taxon>Eukaryota</taxon>
        <taxon>Viridiplantae</taxon>
        <taxon>Streptophyta</taxon>
        <taxon>Embryophyta</taxon>
        <taxon>Tracheophyta</taxon>
        <taxon>Spermatophyta</taxon>
        <taxon>Magnoliopsida</taxon>
        <taxon>eudicotyledons</taxon>
        <taxon>Gunneridae</taxon>
        <taxon>Pentapetalae</taxon>
        <taxon>rosids</taxon>
        <taxon>fabids</taxon>
        <taxon>Rosales</taxon>
        <taxon>Rosaceae</taxon>
        <taxon>Amygdaloideae</taxon>
        <taxon>Amygdaleae</taxon>
        <taxon>Prunus</taxon>
    </lineage>
</organism>
<dbReference type="EMBL" id="JAJFAZ020000001">
    <property type="protein sequence ID" value="KAI5351340.1"/>
    <property type="molecule type" value="Genomic_DNA"/>
</dbReference>
<feature type="compositionally biased region" description="Polar residues" evidence="1">
    <location>
        <begin position="85"/>
        <end position="99"/>
    </location>
</feature>
<reference evidence="2 3" key="1">
    <citation type="journal article" date="2022" name="G3 (Bethesda)">
        <title>Whole-genome sequence and methylome profiling of the almond [Prunus dulcis (Mill.) D.A. Webb] cultivar 'Nonpareil'.</title>
        <authorList>
            <person name="D'Amico-Willman K.M."/>
            <person name="Ouma W.Z."/>
            <person name="Meulia T."/>
            <person name="Sideli G.M."/>
            <person name="Gradziel T.M."/>
            <person name="Fresnedo-Ramirez J."/>
        </authorList>
    </citation>
    <scope>NUCLEOTIDE SEQUENCE [LARGE SCALE GENOMIC DNA]</scope>
    <source>
        <strain evidence="2">Clone GOH B32 T37-40</strain>
    </source>
</reference>
<gene>
    <name evidence="2" type="ORF">L3X38_004231</name>
</gene>
<sequence length="114" mass="12684">MKKGESINRIFLWDENRSHKLVLPLRVRNNTQRMLKESVPPIFQFIEAFQTTMAVSKHLRSKTTMTTHYGTAETSLSPRGAAATSILQQPPTAANSFQQPPLAAHAIQPPSEAS</sequence>